<keyword evidence="3" id="KW-1185">Reference proteome</keyword>
<protein>
    <submittedName>
        <fullName evidence="2">Uncharacterized protein</fullName>
    </submittedName>
</protein>
<sequence length="140" mass="15644">MTISPQALVMLQKNALSNLCTIRPMRIYLQALVMEQNNAQNNLCIKGPMRTYLQALVTGATRGRINYFYGCAVHSRTSSHYVSDRTESVFWEADSREVIGPHEYLLRGLGEGGTGDPMDSGPTLRSEETLLSRARARGRH</sequence>
<dbReference type="EMBL" id="BLXT01008026">
    <property type="protein sequence ID" value="GFO45237.1"/>
    <property type="molecule type" value="Genomic_DNA"/>
</dbReference>
<accession>A0AAV4DLU5</accession>
<reference evidence="2 3" key="1">
    <citation type="journal article" date="2021" name="Elife">
        <title>Chloroplast acquisition without the gene transfer in kleptoplastic sea slugs, Plakobranchus ocellatus.</title>
        <authorList>
            <person name="Maeda T."/>
            <person name="Takahashi S."/>
            <person name="Yoshida T."/>
            <person name="Shimamura S."/>
            <person name="Takaki Y."/>
            <person name="Nagai Y."/>
            <person name="Toyoda A."/>
            <person name="Suzuki Y."/>
            <person name="Arimoto A."/>
            <person name="Ishii H."/>
            <person name="Satoh N."/>
            <person name="Nishiyama T."/>
            <person name="Hasebe M."/>
            <person name="Maruyama T."/>
            <person name="Minagawa J."/>
            <person name="Obokata J."/>
            <person name="Shigenobu S."/>
        </authorList>
    </citation>
    <scope>NUCLEOTIDE SEQUENCE [LARGE SCALE GENOMIC DNA]</scope>
</reference>
<dbReference type="AlphaFoldDB" id="A0AAV4DLU5"/>
<evidence type="ECO:0000313" key="2">
    <source>
        <dbReference type="EMBL" id="GFO45237.1"/>
    </source>
</evidence>
<proteinExistence type="predicted"/>
<comment type="caution">
    <text evidence="2">The sequence shown here is derived from an EMBL/GenBank/DDBJ whole genome shotgun (WGS) entry which is preliminary data.</text>
</comment>
<gene>
    <name evidence="2" type="ORF">PoB_007174200</name>
</gene>
<feature type="region of interest" description="Disordered" evidence="1">
    <location>
        <begin position="109"/>
        <end position="140"/>
    </location>
</feature>
<evidence type="ECO:0000256" key="1">
    <source>
        <dbReference type="SAM" id="MobiDB-lite"/>
    </source>
</evidence>
<name>A0AAV4DLU5_9GAST</name>
<organism evidence="2 3">
    <name type="scientific">Plakobranchus ocellatus</name>
    <dbReference type="NCBI Taxonomy" id="259542"/>
    <lineage>
        <taxon>Eukaryota</taxon>
        <taxon>Metazoa</taxon>
        <taxon>Spiralia</taxon>
        <taxon>Lophotrochozoa</taxon>
        <taxon>Mollusca</taxon>
        <taxon>Gastropoda</taxon>
        <taxon>Heterobranchia</taxon>
        <taxon>Euthyneura</taxon>
        <taxon>Panpulmonata</taxon>
        <taxon>Sacoglossa</taxon>
        <taxon>Placobranchoidea</taxon>
        <taxon>Plakobranchidae</taxon>
        <taxon>Plakobranchus</taxon>
    </lineage>
</organism>
<evidence type="ECO:0000313" key="3">
    <source>
        <dbReference type="Proteomes" id="UP000735302"/>
    </source>
</evidence>
<dbReference type="Proteomes" id="UP000735302">
    <property type="component" value="Unassembled WGS sequence"/>
</dbReference>